<dbReference type="EMBL" id="JBHTAP010000001">
    <property type="protein sequence ID" value="MFC7234466.1"/>
    <property type="molecule type" value="Genomic_DNA"/>
</dbReference>
<dbReference type="PANTHER" id="PTHR37953:SF1">
    <property type="entry name" value="UPF0127 PROTEIN MJ1496"/>
    <property type="match status" value="1"/>
</dbReference>
<dbReference type="InterPro" id="IPR038695">
    <property type="entry name" value="Saro_0823-like_sf"/>
</dbReference>
<dbReference type="InterPro" id="IPR003795">
    <property type="entry name" value="DUF192"/>
</dbReference>
<proteinExistence type="predicted"/>
<comment type="caution">
    <text evidence="1">The sequence shown here is derived from an EMBL/GenBank/DDBJ whole genome shotgun (WGS) entry which is preliminary data.</text>
</comment>
<dbReference type="Pfam" id="PF02643">
    <property type="entry name" value="DUF192"/>
    <property type="match status" value="1"/>
</dbReference>
<dbReference type="Gene3D" id="2.60.120.1140">
    <property type="entry name" value="Protein of unknown function DUF192"/>
    <property type="match status" value="1"/>
</dbReference>
<organism evidence="1 2">
    <name type="scientific">Halosegnis marinus</name>
    <dbReference type="NCBI Taxonomy" id="3034023"/>
    <lineage>
        <taxon>Archaea</taxon>
        <taxon>Methanobacteriati</taxon>
        <taxon>Methanobacteriota</taxon>
        <taxon>Stenosarchaea group</taxon>
        <taxon>Halobacteria</taxon>
        <taxon>Halobacteriales</taxon>
        <taxon>Natronomonadaceae</taxon>
        <taxon>Halosegnis</taxon>
    </lineage>
</organism>
<evidence type="ECO:0000313" key="2">
    <source>
        <dbReference type="Proteomes" id="UP001596398"/>
    </source>
</evidence>
<dbReference type="RefSeq" id="WP_276235473.1">
    <property type="nucleotide sequence ID" value="NZ_CP119802.1"/>
</dbReference>
<name>A0ABD5ZLR8_9EURY</name>
<dbReference type="Proteomes" id="UP001596398">
    <property type="component" value="Unassembled WGS sequence"/>
</dbReference>
<dbReference type="AlphaFoldDB" id="A0ABD5ZLR8"/>
<evidence type="ECO:0000313" key="1">
    <source>
        <dbReference type="EMBL" id="MFC7234466.1"/>
    </source>
</evidence>
<gene>
    <name evidence="1" type="ORF">ACFQJ4_03950</name>
</gene>
<reference evidence="1 2" key="1">
    <citation type="journal article" date="2019" name="Int. J. Syst. Evol. Microbiol.">
        <title>The Global Catalogue of Microorganisms (GCM) 10K type strain sequencing project: providing services to taxonomists for standard genome sequencing and annotation.</title>
        <authorList>
            <consortium name="The Broad Institute Genomics Platform"/>
            <consortium name="The Broad Institute Genome Sequencing Center for Infectious Disease"/>
            <person name="Wu L."/>
            <person name="Ma J."/>
        </authorList>
    </citation>
    <scope>NUCLEOTIDE SEQUENCE [LARGE SCALE GENOMIC DNA]</scope>
    <source>
        <strain evidence="1 2">DT85</strain>
    </source>
</reference>
<dbReference type="PANTHER" id="PTHR37953">
    <property type="entry name" value="UPF0127 PROTEIN MJ1496"/>
    <property type="match status" value="1"/>
</dbReference>
<protein>
    <submittedName>
        <fullName evidence="1">DUF192 domain-containing protein</fullName>
    </submittedName>
</protein>
<keyword evidence="2" id="KW-1185">Reference proteome</keyword>
<sequence>MRVVHDPNGRERVLADEVEVAETFLSRARGLMFRRSIPDDYALLFRFDGQATRDLHMVFVPFDIDAVWLADGVVQQVKRLPAWTGRGRAVADTILELPAGAADGVAAGDRIAVQTASTRSSRAQ</sequence>
<dbReference type="GeneID" id="79266133"/>
<accession>A0ABD5ZLR8</accession>